<gene>
    <name evidence="1" type="ORF">FWK35_00011783</name>
</gene>
<sequence length="59" mass="6835">MNNHMFRIISRPYIGSTSQSCICSCFNMQYFTTSYGILKIIQIIKDTIIRNQVMGLLNL</sequence>
<comment type="caution">
    <text evidence="1">The sequence shown here is derived from an EMBL/GenBank/DDBJ whole genome shotgun (WGS) entry which is preliminary data.</text>
</comment>
<reference evidence="1 2" key="1">
    <citation type="submission" date="2019-08" db="EMBL/GenBank/DDBJ databases">
        <title>Whole genome of Aphis craccivora.</title>
        <authorList>
            <person name="Voronova N.V."/>
            <person name="Shulinski R.S."/>
            <person name="Bandarenka Y.V."/>
            <person name="Zhorov D.G."/>
            <person name="Warner D."/>
        </authorList>
    </citation>
    <scope>NUCLEOTIDE SEQUENCE [LARGE SCALE GENOMIC DNA]</scope>
    <source>
        <strain evidence="1">180601</strain>
        <tissue evidence="1">Whole Body</tissue>
    </source>
</reference>
<organism evidence="1 2">
    <name type="scientific">Aphis craccivora</name>
    <name type="common">Cowpea aphid</name>
    <dbReference type="NCBI Taxonomy" id="307492"/>
    <lineage>
        <taxon>Eukaryota</taxon>
        <taxon>Metazoa</taxon>
        <taxon>Ecdysozoa</taxon>
        <taxon>Arthropoda</taxon>
        <taxon>Hexapoda</taxon>
        <taxon>Insecta</taxon>
        <taxon>Pterygota</taxon>
        <taxon>Neoptera</taxon>
        <taxon>Paraneoptera</taxon>
        <taxon>Hemiptera</taxon>
        <taxon>Sternorrhyncha</taxon>
        <taxon>Aphidomorpha</taxon>
        <taxon>Aphidoidea</taxon>
        <taxon>Aphididae</taxon>
        <taxon>Aphidini</taxon>
        <taxon>Aphis</taxon>
        <taxon>Aphis</taxon>
    </lineage>
</organism>
<keyword evidence="2" id="KW-1185">Reference proteome</keyword>
<accession>A0A6G0YRS5</accession>
<proteinExistence type="predicted"/>
<evidence type="ECO:0000313" key="2">
    <source>
        <dbReference type="Proteomes" id="UP000478052"/>
    </source>
</evidence>
<evidence type="ECO:0000313" key="1">
    <source>
        <dbReference type="EMBL" id="KAF0760302.1"/>
    </source>
</evidence>
<dbReference type="EMBL" id="VUJU01002723">
    <property type="protein sequence ID" value="KAF0760302.1"/>
    <property type="molecule type" value="Genomic_DNA"/>
</dbReference>
<dbReference type="AlphaFoldDB" id="A0A6G0YRS5"/>
<dbReference type="Proteomes" id="UP000478052">
    <property type="component" value="Unassembled WGS sequence"/>
</dbReference>
<name>A0A6G0YRS5_APHCR</name>
<protein>
    <submittedName>
        <fullName evidence="1">Protein singles bar</fullName>
    </submittedName>
</protein>